<comment type="similarity">
    <text evidence="1">Belongs to the GST superfamily. NadH family.</text>
</comment>
<dbReference type="GO" id="GO:0004602">
    <property type="term" value="F:glutathione peroxidase activity"/>
    <property type="evidence" value="ECO:0007669"/>
    <property type="project" value="TreeGrafter"/>
</dbReference>
<dbReference type="OrthoDB" id="5244108at2"/>
<evidence type="ECO:0000256" key="1">
    <source>
        <dbReference type="PIRNR" id="PIRNR006386"/>
    </source>
</evidence>
<dbReference type="GO" id="GO:0018845">
    <property type="term" value="F:2-hydroxychromene-2-carboxylate isomerase activity"/>
    <property type="evidence" value="ECO:0007669"/>
    <property type="project" value="UniProtKB-UniRule"/>
</dbReference>
<feature type="active site" description="Nucleophile" evidence="2">
    <location>
        <position position="23"/>
    </location>
</feature>
<dbReference type="AlphaFoldDB" id="A0A6N7PV39"/>
<evidence type="ECO:0000259" key="3">
    <source>
        <dbReference type="Pfam" id="PF01323"/>
    </source>
</evidence>
<dbReference type="EC" id="5.99.1.4" evidence="1"/>
<dbReference type="GO" id="GO:1901170">
    <property type="term" value="P:naphthalene catabolic process"/>
    <property type="evidence" value="ECO:0007669"/>
    <property type="project" value="InterPro"/>
</dbReference>
<dbReference type="PANTHER" id="PTHR42943:SF2">
    <property type="entry name" value="GLUTATHIONE S-TRANSFERASE KAPPA 1"/>
    <property type="match status" value="1"/>
</dbReference>
<dbReference type="InterPro" id="IPR044087">
    <property type="entry name" value="NahD-like"/>
</dbReference>
<proteinExistence type="inferred from homology"/>
<feature type="domain" description="DSBA-like thioredoxin" evidence="3">
    <location>
        <begin position="15"/>
        <end position="205"/>
    </location>
</feature>
<keyword evidence="5" id="KW-1185">Reference proteome</keyword>
<evidence type="ECO:0000256" key="2">
    <source>
        <dbReference type="PIRSR" id="PIRSR006386-1"/>
    </source>
</evidence>
<dbReference type="Gene3D" id="3.40.30.10">
    <property type="entry name" value="Glutaredoxin"/>
    <property type="match status" value="1"/>
</dbReference>
<dbReference type="GO" id="GO:0004364">
    <property type="term" value="F:glutathione transferase activity"/>
    <property type="evidence" value="ECO:0007669"/>
    <property type="project" value="TreeGrafter"/>
</dbReference>
<reference evidence="4 5" key="1">
    <citation type="submission" date="2019-10" db="EMBL/GenBank/DDBJ databases">
        <title>A soil myxobacterium in the family Polyangiaceae.</title>
        <authorList>
            <person name="Li Y."/>
            <person name="Wang J."/>
        </authorList>
    </citation>
    <scope>NUCLEOTIDE SEQUENCE [LARGE SCALE GENOMIC DNA]</scope>
    <source>
        <strain evidence="4 5">DSM 14734</strain>
    </source>
</reference>
<protein>
    <recommendedName>
        <fullName evidence="1">2-hydroxychromene-2-carboxylate isomerase</fullName>
        <ecNumber evidence="1">5.99.1.4</ecNumber>
    </recommendedName>
</protein>
<dbReference type="PIRSF" id="PIRSF006386">
    <property type="entry name" value="HCCAis_GSTk"/>
    <property type="match status" value="1"/>
</dbReference>
<comment type="catalytic activity">
    <reaction evidence="1">
        <text>2-hydroxychromene-2-carboxylate = (3E)-4-(2-hydroxyphenyl)-2-oxobut-3-enoate</text>
        <dbReference type="Rhea" id="RHEA:27401"/>
        <dbReference type="ChEBI" id="CHEBI:59350"/>
        <dbReference type="ChEBI" id="CHEBI:59353"/>
        <dbReference type="EC" id="5.99.1.4"/>
    </reaction>
</comment>
<dbReference type="SUPFAM" id="SSF52833">
    <property type="entry name" value="Thioredoxin-like"/>
    <property type="match status" value="1"/>
</dbReference>
<dbReference type="GO" id="GO:0006749">
    <property type="term" value="P:glutathione metabolic process"/>
    <property type="evidence" value="ECO:0007669"/>
    <property type="project" value="TreeGrafter"/>
</dbReference>
<evidence type="ECO:0000313" key="5">
    <source>
        <dbReference type="Proteomes" id="UP000440224"/>
    </source>
</evidence>
<accession>A0A6N7PV39</accession>
<dbReference type="Proteomes" id="UP000440224">
    <property type="component" value="Unassembled WGS sequence"/>
</dbReference>
<dbReference type="PANTHER" id="PTHR42943">
    <property type="entry name" value="GLUTATHIONE S-TRANSFERASE KAPPA"/>
    <property type="match status" value="1"/>
</dbReference>
<evidence type="ECO:0000313" key="4">
    <source>
        <dbReference type="EMBL" id="MRG94300.1"/>
    </source>
</evidence>
<dbReference type="InterPro" id="IPR014440">
    <property type="entry name" value="HCCAis_GSTk"/>
</dbReference>
<dbReference type="InterPro" id="IPR001853">
    <property type="entry name" value="DSBA-like_thioredoxin_dom"/>
</dbReference>
<comment type="caution">
    <text evidence="4">The sequence shown here is derived from an EMBL/GenBank/DDBJ whole genome shotgun (WGS) entry which is preliminary data.</text>
</comment>
<keyword evidence="1 4" id="KW-0413">Isomerase</keyword>
<dbReference type="Pfam" id="PF01323">
    <property type="entry name" value="DSBA"/>
    <property type="match status" value="1"/>
</dbReference>
<dbReference type="EMBL" id="WJIE01000005">
    <property type="protein sequence ID" value="MRG94300.1"/>
    <property type="molecule type" value="Genomic_DNA"/>
</dbReference>
<sequence length="213" mass="23613">MKPGRTSRSEPMKRVEFFFDFSSPFAYLGATQVEALAARKGATLVYRPFLLGALFKAIGTPNVPLAAMPEPKRRLITADLYRWADHWGVPFRFASRFPMNTVKPLRMVLAAPETHVGPLVAALYRAYWALDRDISADDVLVDVATSVGLDGAALVAATADERIKQRLREATEQAERAGVCGAPCFRVGDLLFWGQDRLLFVEKALDGWCPKEP</sequence>
<name>A0A6N7PV39_9BACT</name>
<dbReference type="CDD" id="cd03022">
    <property type="entry name" value="DsbA_HCCA_Iso"/>
    <property type="match status" value="1"/>
</dbReference>
<organism evidence="4 5">
    <name type="scientific">Polyangium spumosum</name>
    <dbReference type="NCBI Taxonomy" id="889282"/>
    <lineage>
        <taxon>Bacteria</taxon>
        <taxon>Pseudomonadati</taxon>
        <taxon>Myxococcota</taxon>
        <taxon>Polyangia</taxon>
        <taxon>Polyangiales</taxon>
        <taxon>Polyangiaceae</taxon>
        <taxon>Polyangium</taxon>
    </lineage>
</organism>
<dbReference type="InterPro" id="IPR036249">
    <property type="entry name" value="Thioredoxin-like_sf"/>
</dbReference>
<gene>
    <name evidence="4" type="ORF">GF068_20590</name>
</gene>
<dbReference type="InterPro" id="IPR051924">
    <property type="entry name" value="GST_Kappa/NadH"/>
</dbReference>